<accession>A0A1H2LI58</accession>
<protein>
    <submittedName>
        <fullName evidence="1">Uncharacterized protein</fullName>
    </submittedName>
</protein>
<name>A0A1H2LI58_9ACTN</name>
<evidence type="ECO:0000313" key="2">
    <source>
        <dbReference type="Proteomes" id="UP000183180"/>
    </source>
</evidence>
<sequence>MEQGGADLAFELLDVRGQRRLRNVQPSRGPTEVQLLGEDLERAQVS</sequence>
<gene>
    <name evidence="1" type="ORF">SAMN04488548_136317</name>
</gene>
<organism evidence="1 2">
    <name type="scientific">Gordonia westfalica</name>
    <dbReference type="NCBI Taxonomy" id="158898"/>
    <lineage>
        <taxon>Bacteria</taxon>
        <taxon>Bacillati</taxon>
        <taxon>Actinomycetota</taxon>
        <taxon>Actinomycetes</taxon>
        <taxon>Mycobacteriales</taxon>
        <taxon>Gordoniaceae</taxon>
        <taxon>Gordonia</taxon>
    </lineage>
</organism>
<dbReference type="AlphaFoldDB" id="A0A1H2LI58"/>
<dbReference type="STRING" id="158898.SAMN04488548_136317"/>
<reference evidence="1 2" key="1">
    <citation type="submission" date="2016-10" db="EMBL/GenBank/DDBJ databases">
        <authorList>
            <person name="de Groot N.N."/>
        </authorList>
    </citation>
    <scope>NUCLEOTIDE SEQUENCE [LARGE SCALE GENOMIC DNA]</scope>
    <source>
        <strain evidence="1 2">DSM 44215</strain>
    </source>
</reference>
<evidence type="ECO:0000313" key="1">
    <source>
        <dbReference type="EMBL" id="SDU80076.1"/>
    </source>
</evidence>
<dbReference type="EMBL" id="FNLM01000036">
    <property type="protein sequence ID" value="SDU80076.1"/>
    <property type="molecule type" value="Genomic_DNA"/>
</dbReference>
<proteinExistence type="predicted"/>
<dbReference type="Proteomes" id="UP000183180">
    <property type="component" value="Unassembled WGS sequence"/>
</dbReference>